<dbReference type="Proteomes" id="UP000624244">
    <property type="component" value="Unassembled WGS sequence"/>
</dbReference>
<name>A0A8H6DWI0_COCSA</name>
<evidence type="ECO:0000313" key="2">
    <source>
        <dbReference type="Proteomes" id="UP000624244"/>
    </source>
</evidence>
<protein>
    <recommendedName>
        <fullName evidence="3">Acetoacetate decarboxylase</fullName>
    </recommendedName>
</protein>
<dbReference type="Gene3D" id="2.40.400.10">
    <property type="entry name" value="Acetoacetate decarboxylase-like"/>
    <property type="match status" value="1"/>
</dbReference>
<organism evidence="1 2">
    <name type="scientific">Cochliobolus sativus</name>
    <name type="common">Common root rot and spot blotch fungus</name>
    <name type="synonym">Bipolaris sorokiniana</name>
    <dbReference type="NCBI Taxonomy" id="45130"/>
    <lineage>
        <taxon>Eukaryota</taxon>
        <taxon>Fungi</taxon>
        <taxon>Dikarya</taxon>
        <taxon>Ascomycota</taxon>
        <taxon>Pezizomycotina</taxon>
        <taxon>Dothideomycetes</taxon>
        <taxon>Pleosporomycetidae</taxon>
        <taxon>Pleosporales</taxon>
        <taxon>Pleosporineae</taxon>
        <taxon>Pleosporaceae</taxon>
        <taxon>Bipolaris</taxon>
    </lineage>
</organism>
<reference evidence="1" key="1">
    <citation type="submission" date="2019-11" db="EMBL/GenBank/DDBJ databases">
        <title>Bipolaris sorokiniana Genome sequencing.</title>
        <authorList>
            <person name="Wang H."/>
        </authorList>
    </citation>
    <scope>NUCLEOTIDE SEQUENCE</scope>
</reference>
<dbReference type="InterPro" id="IPR010451">
    <property type="entry name" value="Acetoacetate_decarboxylase"/>
</dbReference>
<proteinExistence type="predicted"/>
<sequence>MTTSSISPQIENYSTMLKGTLSLSNDAIPNYSPPYPTGPYDNEFEDINTTVIQYRVAGSEIRHLIPDIMEIEEETLMTSTFVHYGKSSVGSYNEFVLQAEVRFNGQKYHYSIILILDNESAIFAGRELFGIPKVFGKVDIKTSTGSRLYQGTVERPVGTPIVHFNFIPERRVESVPKDDTLHLGLRSIPSLANPQTAAIKELVPSSMEWHVKSAWIGKGSLVFTPGTLLHPWADLKILRYEGAIFSEIPRAFLRPGKEVFPL</sequence>
<comment type="caution">
    <text evidence="1">The sequence shown here is derived from an EMBL/GenBank/DDBJ whole genome shotgun (WGS) entry which is preliminary data.</text>
</comment>
<gene>
    <name evidence="1" type="ORF">GGP41_010723</name>
</gene>
<dbReference type="InterPro" id="IPR023375">
    <property type="entry name" value="ADC_dom_sf"/>
</dbReference>
<dbReference type="GO" id="GO:0016829">
    <property type="term" value="F:lyase activity"/>
    <property type="evidence" value="ECO:0007669"/>
    <property type="project" value="InterPro"/>
</dbReference>
<dbReference type="AlphaFoldDB" id="A0A8H6DWI0"/>
<dbReference type="SUPFAM" id="SSF160104">
    <property type="entry name" value="Acetoacetate decarboxylase-like"/>
    <property type="match status" value="1"/>
</dbReference>
<accession>A0A8H6DWI0</accession>
<dbReference type="EMBL" id="WNKQ01000006">
    <property type="protein sequence ID" value="KAF5851056.1"/>
    <property type="molecule type" value="Genomic_DNA"/>
</dbReference>
<evidence type="ECO:0008006" key="3">
    <source>
        <dbReference type="Google" id="ProtNLM"/>
    </source>
</evidence>
<dbReference type="Pfam" id="PF06314">
    <property type="entry name" value="ADC"/>
    <property type="match status" value="1"/>
</dbReference>
<evidence type="ECO:0000313" key="1">
    <source>
        <dbReference type="EMBL" id="KAF5851056.1"/>
    </source>
</evidence>